<name>A0A6J2XME4_SITOR</name>
<evidence type="ECO:0000259" key="6">
    <source>
        <dbReference type="PROSITE" id="PS51062"/>
    </source>
</evidence>
<dbReference type="RefSeq" id="XP_030751824.1">
    <property type="nucleotide sequence ID" value="XM_030895964.1"/>
</dbReference>
<dbReference type="InParanoid" id="A0A6J2XME4"/>
<feature type="domain" description="Runt" evidence="6">
    <location>
        <begin position="41"/>
        <end position="169"/>
    </location>
</feature>
<dbReference type="GO" id="GO:0005524">
    <property type="term" value="F:ATP binding"/>
    <property type="evidence" value="ECO:0007669"/>
    <property type="project" value="InterPro"/>
</dbReference>
<feature type="compositionally biased region" description="Polar residues" evidence="5">
    <location>
        <begin position="174"/>
        <end position="183"/>
    </location>
</feature>
<dbReference type="PRINTS" id="PR00967">
    <property type="entry name" value="ONCOGENEAML1"/>
</dbReference>
<organism evidence="7 8">
    <name type="scientific">Sitophilus oryzae</name>
    <name type="common">Rice weevil</name>
    <name type="synonym">Curculio oryzae</name>
    <dbReference type="NCBI Taxonomy" id="7048"/>
    <lineage>
        <taxon>Eukaryota</taxon>
        <taxon>Metazoa</taxon>
        <taxon>Ecdysozoa</taxon>
        <taxon>Arthropoda</taxon>
        <taxon>Hexapoda</taxon>
        <taxon>Insecta</taxon>
        <taxon>Pterygota</taxon>
        <taxon>Neoptera</taxon>
        <taxon>Endopterygota</taxon>
        <taxon>Coleoptera</taxon>
        <taxon>Polyphaga</taxon>
        <taxon>Cucujiformia</taxon>
        <taxon>Curculionidae</taxon>
        <taxon>Dryophthorinae</taxon>
        <taxon>Sitophilus</taxon>
    </lineage>
</organism>
<evidence type="ECO:0000256" key="4">
    <source>
        <dbReference type="ARBA" id="ARBA00023242"/>
    </source>
</evidence>
<sequence>MHPPLQGCNISEEAWPRATMCDQVPSYTSYPNYQEFINEISRNVRTENHSQDVVDTASPYIYCSKLPEHWRSNKTLPHPFKVISATDVVDGTKVVVQAGNDENDCAEMKNFCSSMKNNVAQFNDLRFVGRSGRGKSFSITITIFTSPPVVTMYCKAIKVTVDGPREPRTKPSHGHTNYPTLNSLHLGRRPFENTFNAYAPSKPKRSSPTSSTSSYKTEPQDNLNGPNMSTSPYQPPSWHDGNGYSYVSQNLYETHDLPLGNTQYIIPDQSNEFLSSSFARTSPPSSYPKSDPLDTSYPSRGYHQDTSYIPNNCSLQDNTYNYNYYNSYIHPPYFGPPAMPPQAIISTYQQNQVHIHINQSPCRSDYLASESALPVEDTRQHSVPVHNSDLINSVVAEPIQEPSRVENSGQEPKIVWRPPCF</sequence>
<keyword evidence="7" id="KW-1185">Reference proteome</keyword>
<dbReference type="Gene3D" id="2.60.40.720">
    <property type="match status" value="1"/>
</dbReference>
<dbReference type="KEGG" id="soy:115879254"/>
<reference evidence="8" key="1">
    <citation type="submission" date="2025-08" db="UniProtKB">
        <authorList>
            <consortium name="RefSeq"/>
        </authorList>
    </citation>
    <scope>IDENTIFICATION</scope>
    <source>
        <tissue evidence="8">Gonads</tissue>
    </source>
</reference>
<dbReference type="GeneID" id="115879254"/>
<evidence type="ECO:0000313" key="8">
    <source>
        <dbReference type="RefSeq" id="XP_030751824.1"/>
    </source>
</evidence>
<feature type="region of interest" description="Disordered" evidence="5">
    <location>
        <begin position="164"/>
        <end position="240"/>
    </location>
</feature>
<keyword evidence="4" id="KW-0539">Nucleus</keyword>
<dbReference type="PANTHER" id="PTHR11950:SF49">
    <property type="entry name" value="PROTEIN LOZENGE"/>
    <property type="match status" value="1"/>
</dbReference>
<evidence type="ECO:0000256" key="2">
    <source>
        <dbReference type="ARBA" id="ARBA00023015"/>
    </source>
</evidence>
<proteinExistence type="predicted"/>
<evidence type="ECO:0000256" key="5">
    <source>
        <dbReference type="SAM" id="MobiDB-lite"/>
    </source>
</evidence>
<feature type="compositionally biased region" description="Low complexity" evidence="5">
    <location>
        <begin position="206"/>
        <end position="217"/>
    </location>
</feature>
<dbReference type="PANTHER" id="PTHR11950">
    <property type="entry name" value="RUNT RELATED"/>
    <property type="match status" value="1"/>
</dbReference>
<dbReference type="AlphaFoldDB" id="A0A6J2XME4"/>
<evidence type="ECO:0000256" key="3">
    <source>
        <dbReference type="ARBA" id="ARBA00023163"/>
    </source>
</evidence>
<dbReference type="Proteomes" id="UP000504635">
    <property type="component" value="Unplaced"/>
</dbReference>
<dbReference type="InterPro" id="IPR013524">
    <property type="entry name" value="Runt_dom"/>
</dbReference>
<gene>
    <name evidence="8" type="primary">LOC115879254</name>
</gene>
<dbReference type="Pfam" id="PF00853">
    <property type="entry name" value="Runt"/>
    <property type="match status" value="1"/>
</dbReference>
<dbReference type="GO" id="GO:0000981">
    <property type="term" value="F:DNA-binding transcription factor activity, RNA polymerase II-specific"/>
    <property type="evidence" value="ECO:0007669"/>
    <property type="project" value="TreeGrafter"/>
</dbReference>
<keyword evidence="3" id="KW-0804">Transcription</keyword>
<protein>
    <submittedName>
        <fullName evidence="8">Runt-related transcription factor 3-like isoform X1</fullName>
    </submittedName>
</protein>
<accession>A0A6J2XME4</accession>
<feature type="compositionally biased region" description="Polar residues" evidence="5">
    <location>
        <begin position="220"/>
        <end position="232"/>
    </location>
</feature>
<dbReference type="GO" id="GO:0000978">
    <property type="term" value="F:RNA polymerase II cis-regulatory region sequence-specific DNA binding"/>
    <property type="evidence" value="ECO:0007669"/>
    <property type="project" value="TreeGrafter"/>
</dbReference>
<keyword evidence="2" id="KW-0805">Transcription regulation</keyword>
<dbReference type="InterPro" id="IPR012346">
    <property type="entry name" value="p53/RUNT-type_TF_DNA-bd_sf"/>
</dbReference>
<dbReference type="InterPro" id="IPR008967">
    <property type="entry name" value="p53-like_TF_DNA-bd_sf"/>
</dbReference>
<evidence type="ECO:0000313" key="7">
    <source>
        <dbReference type="Proteomes" id="UP000504635"/>
    </source>
</evidence>
<dbReference type="OrthoDB" id="10029800at2759"/>
<dbReference type="InterPro" id="IPR000040">
    <property type="entry name" value="AML1_Runt"/>
</dbReference>
<dbReference type="GO" id="GO:0005634">
    <property type="term" value="C:nucleus"/>
    <property type="evidence" value="ECO:0007669"/>
    <property type="project" value="UniProtKB-SubCell"/>
</dbReference>
<comment type="subcellular location">
    <subcellularLocation>
        <location evidence="1">Nucleus</location>
    </subcellularLocation>
</comment>
<dbReference type="PROSITE" id="PS51062">
    <property type="entry name" value="RUNT"/>
    <property type="match status" value="1"/>
</dbReference>
<evidence type="ECO:0000256" key="1">
    <source>
        <dbReference type="ARBA" id="ARBA00004123"/>
    </source>
</evidence>
<dbReference type="SUPFAM" id="SSF49417">
    <property type="entry name" value="p53-like transcription factors"/>
    <property type="match status" value="1"/>
</dbReference>